<dbReference type="EMBL" id="JWZT01000387">
    <property type="protein sequence ID" value="KII74487.1"/>
    <property type="molecule type" value="Genomic_DNA"/>
</dbReference>
<protein>
    <submittedName>
        <fullName evidence="2">Uncharacterized protein</fullName>
    </submittedName>
</protein>
<sequence>MLSSGYNILCGLIYVVAIICFGLGFYSNNLIALTMNTHKISIGLFYTCVRVRNLESKGVICTPSIVYQKDGNKCLYILGFFCPGEDGNVVPKFKIPLIYLKSRILSQVPSNNRRVVLTDDQTDFDQNLSSSVVEKYNITHISTFYINSGDMSTGFKLLNFAKYHPVALLFSGITYYSVSVGRDAGCEEVPTWIYSNGFGLLFSSLILNLTVMLIDIFLLFTDRKNYGYVA</sequence>
<gene>
    <name evidence="2" type="ORF">RF11_10562</name>
</gene>
<keyword evidence="1" id="KW-0812">Transmembrane</keyword>
<evidence type="ECO:0000313" key="2">
    <source>
        <dbReference type="EMBL" id="KII74487.1"/>
    </source>
</evidence>
<accession>A0A0C2NKF3</accession>
<dbReference type="AlphaFoldDB" id="A0A0C2NKF3"/>
<name>A0A0C2NKF3_THEKT</name>
<keyword evidence="3" id="KW-1185">Reference proteome</keyword>
<organism evidence="2 3">
    <name type="scientific">Thelohanellus kitauei</name>
    <name type="common">Myxosporean</name>
    <dbReference type="NCBI Taxonomy" id="669202"/>
    <lineage>
        <taxon>Eukaryota</taxon>
        <taxon>Metazoa</taxon>
        <taxon>Cnidaria</taxon>
        <taxon>Myxozoa</taxon>
        <taxon>Myxosporea</taxon>
        <taxon>Bivalvulida</taxon>
        <taxon>Platysporina</taxon>
        <taxon>Myxobolidae</taxon>
        <taxon>Thelohanellus</taxon>
    </lineage>
</organism>
<comment type="caution">
    <text evidence="2">The sequence shown here is derived from an EMBL/GenBank/DDBJ whole genome shotgun (WGS) entry which is preliminary data.</text>
</comment>
<proteinExistence type="predicted"/>
<feature type="transmembrane region" description="Helical" evidence="1">
    <location>
        <begin position="160"/>
        <end position="178"/>
    </location>
</feature>
<evidence type="ECO:0000313" key="3">
    <source>
        <dbReference type="Proteomes" id="UP000031668"/>
    </source>
</evidence>
<dbReference type="Proteomes" id="UP000031668">
    <property type="component" value="Unassembled WGS sequence"/>
</dbReference>
<keyword evidence="1" id="KW-0472">Membrane</keyword>
<reference evidence="2 3" key="1">
    <citation type="journal article" date="2014" name="Genome Biol. Evol.">
        <title>The genome of the myxosporean Thelohanellus kitauei shows adaptations to nutrient acquisition within its fish host.</title>
        <authorList>
            <person name="Yang Y."/>
            <person name="Xiong J."/>
            <person name="Zhou Z."/>
            <person name="Huo F."/>
            <person name="Miao W."/>
            <person name="Ran C."/>
            <person name="Liu Y."/>
            <person name="Zhang J."/>
            <person name="Feng J."/>
            <person name="Wang M."/>
            <person name="Wang M."/>
            <person name="Wang L."/>
            <person name="Yao B."/>
        </authorList>
    </citation>
    <scope>NUCLEOTIDE SEQUENCE [LARGE SCALE GENOMIC DNA]</scope>
    <source>
        <strain evidence="2">Wuqing</strain>
    </source>
</reference>
<keyword evidence="1" id="KW-1133">Transmembrane helix</keyword>
<evidence type="ECO:0000256" key="1">
    <source>
        <dbReference type="SAM" id="Phobius"/>
    </source>
</evidence>
<feature type="transmembrane region" description="Helical" evidence="1">
    <location>
        <begin position="6"/>
        <end position="26"/>
    </location>
</feature>
<feature type="transmembrane region" description="Helical" evidence="1">
    <location>
        <begin position="198"/>
        <end position="220"/>
    </location>
</feature>